<reference evidence="3" key="2">
    <citation type="submission" date="2019-09" db="UniProtKB">
        <authorList>
            <consortium name="WormBaseParasite"/>
        </authorList>
    </citation>
    <scope>IDENTIFICATION</scope>
</reference>
<evidence type="ECO:0000313" key="1">
    <source>
        <dbReference type="EMBL" id="VDP48921.1"/>
    </source>
</evidence>
<gene>
    <name evidence="1" type="ORF">HPBE_LOCUS25071</name>
</gene>
<name>A0A183GQV1_HELPZ</name>
<protein>
    <submittedName>
        <fullName evidence="1 3">Uncharacterized protein</fullName>
    </submittedName>
</protein>
<accession>A0A183GQV1</accession>
<keyword evidence="2" id="KW-1185">Reference proteome</keyword>
<sequence length="152" mass="16936">MTPRLSPDACYSTSTNGLMNRWKDRQMVGRTDGRTDGGISSGIQFSSLDTTCATSVTRRLNPDACGTTSVTRLLNPDTHCATFATRLTSRHDEDDTSSEPGRLLLDVYERSDEQMEGPTDGRTDGRKDGRWNIQWNPVLITCYQYMKNGSCL</sequence>
<evidence type="ECO:0000313" key="2">
    <source>
        <dbReference type="Proteomes" id="UP000050761"/>
    </source>
</evidence>
<dbReference type="WBParaSite" id="HPBE_0002507101-mRNA-1">
    <property type="protein sequence ID" value="HPBE_0002507101-mRNA-1"/>
    <property type="gene ID" value="HPBE_0002507101"/>
</dbReference>
<dbReference type="Proteomes" id="UP000050761">
    <property type="component" value="Unassembled WGS sequence"/>
</dbReference>
<dbReference type="AlphaFoldDB" id="A0A183GQV1"/>
<reference evidence="1 2" key="1">
    <citation type="submission" date="2018-11" db="EMBL/GenBank/DDBJ databases">
        <authorList>
            <consortium name="Pathogen Informatics"/>
        </authorList>
    </citation>
    <scope>NUCLEOTIDE SEQUENCE [LARGE SCALE GENOMIC DNA]</scope>
</reference>
<evidence type="ECO:0000313" key="3">
    <source>
        <dbReference type="WBParaSite" id="HPBE_0002507101-mRNA-1"/>
    </source>
</evidence>
<accession>A0A3P8DY24</accession>
<proteinExistence type="predicted"/>
<organism evidence="2 3">
    <name type="scientific">Heligmosomoides polygyrus</name>
    <name type="common">Parasitic roundworm</name>
    <dbReference type="NCBI Taxonomy" id="6339"/>
    <lineage>
        <taxon>Eukaryota</taxon>
        <taxon>Metazoa</taxon>
        <taxon>Ecdysozoa</taxon>
        <taxon>Nematoda</taxon>
        <taxon>Chromadorea</taxon>
        <taxon>Rhabditida</taxon>
        <taxon>Rhabditina</taxon>
        <taxon>Rhabditomorpha</taxon>
        <taxon>Strongyloidea</taxon>
        <taxon>Heligmosomidae</taxon>
        <taxon>Heligmosomoides</taxon>
    </lineage>
</organism>
<dbReference type="EMBL" id="UZAH01037295">
    <property type="protein sequence ID" value="VDP48921.1"/>
    <property type="molecule type" value="Genomic_DNA"/>
</dbReference>